<evidence type="ECO:0000313" key="2">
    <source>
        <dbReference type="EMBL" id="EFO91221.1"/>
    </source>
</evidence>
<evidence type="ECO:0008006" key="4">
    <source>
        <dbReference type="Google" id="ProtNLM"/>
    </source>
</evidence>
<sequence>MSKKSIFGNQTYMDFEFKFNTFPVYFALLPMSYVLPTLYIVCYTIFVFMEHYLRRKEFIVNSQIFLVVSMAHIVITKFHGDKRISLVEVLKFSGKVINFSDEVYTLTTNRAHQEYFEK</sequence>
<proteinExistence type="predicted"/>
<keyword evidence="1" id="KW-0472">Membrane</keyword>
<dbReference type="HOGENOM" id="CLU_2075322_0_0_1"/>
<dbReference type="Pfam" id="PF10322">
    <property type="entry name" value="7TM_GPCR_Sru"/>
    <property type="match status" value="1"/>
</dbReference>
<feature type="transmembrane region" description="Helical" evidence="1">
    <location>
        <begin position="22"/>
        <end position="46"/>
    </location>
</feature>
<dbReference type="PANTHER" id="PTHR46045:SF10">
    <property type="entry name" value="SERPENTINE RECEPTOR, CLASS U"/>
    <property type="match status" value="1"/>
</dbReference>
<protein>
    <recommendedName>
        <fullName evidence="4">Serpentine receptor class gamma</fullName>
    </recommendedName>
</protein>
<keyword evidence="1" id="KW-1133">Transmembrane helix</keyword>
<evidence type="ECO:0000256" key="1">
    <source>
        <dbReference type="SAM" id="Phobius"/>
    </source>
</evidence>
<dbReference type="InParanoid" id="E3NAM8"/>
<name>E3NAM8_CAERE</name>
<organism evidence="3">
    <name type="scientific">Caenorhabditis remanei</name>
    <name type="common">Caenorhabditis vulgaris</name>
    <dbReference type="NCBI Taxonomy" id="31234"/>
    <lineage>
        <taxon>Eukaryota</taxon>
        <taxon>Metazoa</taxon>
        <taxon>Ecdysozoa</taxon>
        <taxon>Nematoda</taxon>
        <taxon>Chromadorea</taxon>
        <taxon>Rhabditida</taxon>
        <taxon>Rhabditina</taxon>
        <taxon>Rhabditomorpha</taxon>
        <taxon>Rhabditoidea</taxon>
        <taxon>Rhabditidae</taxon>
        <taxon>Peloderinae</taxon>
        <taxon>Caenorhabditis</taxon>
    </lineage>
</organism>
<dbReference type="AlphaFoldDB" id="E3NAM8"/>
<accession>E3NAM8</accession>
<reference evidence="2" key="1">
    <citation type="submission" date="2007-07" db="EMBL/GenBank/DDBJ databases">
        <title>PCAP assembly of the Caenorhabditis remanei genome.</title>
        <authorList>
            <consortium name="The Caenorhabditis remanei Sequencing Consortium"/>
            <person name="Wilson R.K."/>
        </authorList>
    </citation>
    <scope>NUCLEOTIDE SEQUENCE [LARGE SCALE GENOMIC DNA]</scope>
    <source>
        <strain evidence="2">PB4641</strain>
    </source>
</reference>
<keyword evidence="3" id="KW-1185">Reference proteome</keyword>
<feature type="transmembrane region" description="Helical" evidence="1">
    <location>
        <begin position="58"/>
        <end position="75"/>
    </location>
</feature>
<keyword evidence="1" id="KW-0812">Transmembrane</keyword>
<dbReference type="Proteomes" id="UP000008281">
    <property type="component" value="Unassembled WGS sequence"/>
</dbReference>
<gene>
    <name evidence="2" type="ORF">CRE_03422</name>
</gene>
<dbReference type="EMBL" id="DS268577">
    <property type="protein sequence ID" value="EFO91221.1"/>
    <property type="molecule type" value="Genomic_DNA"/>
</dbReference>
<dbReference type="PANTHER" id="PTHR46045">
    <property type="entry name" value="SERPENTINE RECEPTOR, CLASS U-RELATED"/>
    <property type="match status" value="1"/>
</dbReference>
<dbReference type="InterPro" id="IPR003839">
    <property type="entry name" value="7TM_GPCR_serpentine_rcpt_Sru"/>
</dbReference>
<evidence type="ECO:0000313" key="3">
    <source>
        <dbReference type="Proteomes" id="UP000008281"/>
    </source>
</evidence>